<reference evidence="5 6" key="1">
    <citation type="journal article" date="2019" name="Int. J. Syst. Evol. Microbiol.">
        <title>The Global Catalogue of Microorganisms (GCM) 10K type strain sequencing project: providing services to taxonomists for standard genome sequencing and annotation.</title>
        <authorList>
            <consortium name="The Broad Institute Genomics Platform"/>
            <consortium name="The Broad Institute Genome Sequencing Center for Infectious Disease"/>
            <person name="Wu L."/>
            <person name="Ma J."/>
        </authorList>
    </citation>
    <scope>NUCLEOTIDE SEQUENCE [LARGE SCALE GENOMIC DNA]</scope>
    <source>
        <strain evidence="5 6">JCM 12389</strain>
    </source>
</reference>
<dbReference type="InterPro" id="IPR008599">
    <property type="entry name" value="Diacid_rec"/>
</dbReference>
<dbReference type="InterPro" id="IPR025736">
    <property type="entry name" value="PucR_C-HTH_dom"/>
</dbReference>
<accession>A0ABN1BA06</accession>
<dbReference type="Proteomes" id="UP001500880">
    <property type="component" value="Unassembled WGS sequence"/>
</dbReference>
<dbReference type="InterPro" id="IPR041522">
    <property type="entry name" value="CdaR_GGDEF"/>
</dbReference>
<evidence type="ECO:0000259" key="4">
    <source>
        <dbReference type="Pfam" id="PF17853"/>
    </source>
</evidence>
<name>A0ABN1BA06_9BACI</name>
<dbReference type="Pfam" id="PF05651">
    <property type="entry name" value="Diacid_rec"/>
    <property type="match status" value="1"/>
</dbReference>
<feature type="domain" description="PucR C-terminal helix-turn-helix" evidence="3">
    <location>
        <begin position="312"/>
        <end position="369"/>
    </location>
</feature>
<dbReference type="Pfam" id="PF13556">
    <property type="entry name" value="HTH_30"/>
    <property type="match status" value="1"/>
</dbReference>
<dbReference type="InterPro" id="IPR051448">
    <property type="entry name" value="CdaR-like_regulators"/>
</dbReference>
<dbReference type="Gene3D" id="1.10.10.2840">
    <property type="entry name" value="PucR C-terminal helix-turn-helix domain"/>
    <property type="match status" value="1"/>
</dbReference>
<evidence type="ECO:0000259" key="3">
    <source>
        <dbReference type="Pfam" id="PF13556"/>
    </source>
</evidence>
<feature type="domain" description="Putative sugar diacid recognition" evidence="2">
    <location>
        <begin position="5"/>
        <end position="136"/>
    </location>
</feature>
<evidence type="ECO:0000313" key="5">
    <source>
        <dbReference type="EMBL" id="GAA0492812.1"/>
    </source>
</evidence>
<evidence type="ECO:0000256" key="1">
    <source>
        <dbReference type="ARBA" id="ARBA00006754"/>
    </source>
</evidence>
<dbReference type="PANTHER" id="PTHR33744">
    <property type="entry name" value="CARBOHYDRATE DIACID REGULATOR"/>
    <property type="match status" value="1"/>
</dbReference>
<dbReference type="PANTHER" id="PTHR33744:SF16">
    <property type="entry name" value="CARBOHYDRATE DIACID REGULATOR"/>
    <property type="match status" value="1"/>
</dbReference>
<comment type="similarity">
    <text evidence="1">Belongs to the CdaR family.</text>
</comment>
<feature type="domain" description="CdaR GGDEF-like" evidence="4">
    <location>
        <begin position="142"/>
        <end position="267"/>
    </location>
</feature>
<dbReference type="RefSeq" id="WP_343840088.1">
    <property type="nucleotide sequence ID" value="NZ_BAAADO010000003.1"/>
</dbReference>
<dbReference type="Pfam" id="PF17853">
    <property type="entry name" value="GGDEF_2"/>
    <property type="match status" value="1"/>
</dbReference>
<organism evidence="5 6">
    <name type="scientific">Salinibacillus aidingensis</name>
    <dbReference type="NCBI Taxonomy" id="237684"/>
    <lineage>
        <taxon>Bacteria</taxon>
        <taxon>Bacillati</taxon>
        <taxon>Bacillota</taxon>
        <taxon>Bacilli</taxon>
        <taxon>Bacillales</taxon>
        <taxon>Bacillaceae</taxon>
        <taxon>Salinibacillus</taxon>
    </lineage>
</organism>
<evidence type="ECO:0000313" key="6">
    <source>
        <dbReference type="Proteomes" id="UP001500880"/>
    </source>
</evidence>
<evidence type="ECO:0000259" key="2">
    <source>
        <dbReference type="Pfam" id="PF05651"/>
    </source>
</evidence>
<dbReference type="InterPro" id="IPR042070">
    <property type="entry name" value="PucR_C-HTH_sf"/>
</dbReference>
<sequence length="373" mass="43147">MQLLPELANKIIYEVRVILNENLIVVNKNGTIVASTDESRIGSFHEGARNVVKTGEKLYITPERVKELKGTKPGINLPVKFDHKVIGVIGITGNPEEVEPYADLLRKMTELIIQESYHLEQKEWEKRGLEAYFYEWIFAREVDEDFIHRGQMLGISIGNPYMCILIQVHTENEIPELHMESNVLNWFQSQFPKGGEDFLIRWGKGRFLLVKNKTPEVKKEFLTYHFDRWRRYFLNHYKCVLSFGVSKSVAKLYINQVYTEAEKALQAAGKSGEILFYEDLQLDIILSEACEQAQEEFVSRTLQNVLNNDELQDTLVAYLLQNQSIKETSKKLHIHTNTLHYRLKQITELTGLDPKNTKGATLFYVALHIIGKV</sequence>
<dbReference type="EMBL" id="BAAADO010000003">
    <property type="protein sequence ID" value="GAA0492812.1"/>
    <property type="molecule type" value="Genomic_DNA"/>
</dbReference>
<keyword evidence="6" id="KW-1185">Reference proteome</keyword>
<protein>
    <submittedName>
        <fullName evidence="5">Sugar diacid recognition domain-containing protein</fullName>
    </submittedName>
</protein>
<comment type="caution">
    <text evidence="5">The sequence shown here is derived from an EMBL/GenBank/DDBJ whole genome shotgun (WGS) entry which is preliminary data.</text>
</comment>
<gene>
    <name evidence="5" type="ORF">GCM10008986_19010</name>
</gene>
<proteinExistence type="inferred from homology"/>